<keyword evidence="10" id="KW-0408">Iron</keyword>
<dbReference type="InterPro" id="IPR007708">
    <property type="entry name" value="DBR1_C"/>
</dbReference>
<dbReference type="GO" id="GO:0005634">
    <property type="term" value="C:nucleus"/>
    <property type="evidence" value="ECO:0007669"/>
    <property type="project" value="UniProtKB-SubCell"/>
</dbReference>
<evidence type="ECO:0000256" key="13">
    <source>
        <dbReference type="SAM" id="MobiDB-lite"/>
    </source>
</evidence>
<dbReference type="AlphaFoldDB" id="A0A1F5LPQ6"/>
<feature type="compositionally biased region" description="Gly residues" evidence="13">
    <location>
        <begin position="686"/>
        <end position="704"/>
    </location>
</feature>
<feature type="compositionally biased region" description="Basic residues" evidence="13">
    <location>
        <begin position="664"/>
        <end position="674"/>
    </location>
</feature>
<evidence type="ECO:0000256" key="7">
    <source>
        <dbReference type="ARBA" id="ARBA00022723"/>
    </source>
</evidence>
<dbReference type="CDD" id="cd00844">
    <property type="entry name" value="MPP_Dbr1_N"/>
    <property type="match status" value="1"/>
</dbReference>
<reference evidence="15 16" key="1">
    <citation type="journal article" date="2016" name="Sci. Rep.">
        <title>Penicillium arizonense, a new, genome sequenced fungal species, reveals a high chemical diversity in secreted metabolites.</title>
        <authorList>
            <person name="Grijseels S."/>
            <person name="Nielsen J.C."/>
            <person name="Randelovic M."/>
            <person name="Nielsen J."/>
            <person name="Nielsen K.F."/>
            <person name="Workman M."/>
            <person name="Frisvad J.C."/>
        </authorList>
    </citation>
    <scope>NUCLEOTIDE SEQUENCE [LARGE SCALE GENOMIC DNA]</scope>
    <source>
        <strain evidence="15 16">CBS 141311</strain>
    </source>
</reference>
<evidence type="ECO:0000256" key="2">
    <source>
        <dbReference type="ARBA" id="ARBA00001947"/>
    </source>
</evidence>
<evidence type="ECO:0000259" key="14">
    <source>
        <dbReference type="SMART" id="SM01124"/>
    </source>
</evidence>
<dbReference type="Pfam" id="PF00149">
    <property type="entry name" value="Metallophos"/>
    <property type="match status" value="1"/>
</dbReference>
<dbReference type="RefSeq" id="XP_022490632.1">
    <property type="nucleotide sequence ID" value="XM_022629095.1"/>
</dbReference>
<keyword evidence="12" id="KW-0539">Nucleus</keyword>
<organism evidence="15 16">
    <name type="scientific">Penicillium arizonense</name>
    <dbReference type="NCBI Taxonomy" id="1835702"/>
    <lineage>
        <taxon>Eukaryota</taxon>
        <taxon>Fungi</taxon>
        <taxon>Dikarya</taxon>
        <taxon>Ascomycota</taxon>
        <taxon>Pezizomycotina</taxon>
        <taxon>Eurotiomycetes</taxon>
        <taxon>Eurotiomycetidae</taxon>
        <taxon>Eurotiales</taxon>
        <taxon>Aspergillaceae</taxon>
        <taxon>Penicillium</taxon>
    </lineage>
</organism>
<evidence type="ECO:0000256" key="12">
    <source>
        <dbReference type="ARBA" id="ARBA00023242"/>
    </source>
</evidence>
<dbReference type="SUPFAM" id="SSF56300">
    <property type="entry name" value="Metallo-dependent phosphatases"/>
    <property type="match status" value="1"/>
</dbReference>
<feature type="compositionally biased region" description="Basic and acidic residues" evidence="13">
    <location>
        <begin position="365"/>
        <end position="378"/>
    </location>
</feature>
<keyword evidence="16" id="KW-1185">Reference proteome</keyword>
<dbReference type="STRING" id="1835702.A0A1F5LPQ6"/>
<evidence type="ECO:0000313" key="15">
    <source>
        <dbReference type="EMBL" id="OGE55202.1"/>
    </source>
</evidence>
<feature type="compositionally biased region" description="Polar residues" evidence="13">
    <location>
        <begin position="379"/>
        <end position="392"/>
    </location>
</feature>
<feature type="region of interest" description="Disordered" evidence="13">
    <location>
        <begin position="350"/>
        <end position="491"/>
    </location>
</feature>
<dbReference type="PANTHER" id="PTHR12849">
    <property type="entry name" value="RNA LARIAT DEBRANCHING ENZYME"/>
    <property type="match status" value="1"/>
</dbReference>
<dbReference type="GeneID" id="34573829"/>
<dbReference type="PANTHER" id="PTHR12849:SF0">
    <property type="entry name" value="LARIAT DEBRANCHING ENZYME"/>
    <property type="match status" value="1"/>
</dbReference>
<evidence type="ECO:0000256" key="4">
    <source>
        <dbReference type="ARBA" id="ARBA00004123"/>
    </source>
</evidence>
<comment type="cofactor">
    <cofactor evidence="3">
        <name>Fe(2+)</name>
        <dbReference type="ChEBI" id="CHEBI:29033"/>
    </cofactor>
</comment>
<dbReference type="InterPro" id="IPR041816">
    <property type="entry name" value="Dbr1_N"/>
</dbReference>
<dbReference type="GO" id="GO:0000398">
    <property type="term" value="P:mRNA splicing, via spliceosome"/>
    <property type="evidence" value="ECO:0007669"/>
    <property type="project" value="TreeGrafter"/>
</dbReference>
<feature type="region of interest" description="Disordered" evidence="13">
    <location>
        <begin position="245"/>
        <end position="285"/>
    </location>
</feature>
<evidence type="ECO:0000256" key="9">
    <source>
        <dbReference type="ARBA" id="ARBA00022833"/>
    </source>
</evidence>
<dbReference type="EMBL" id="LXJU01000004">
    <property type="protein sequence ID" value="OGE55202.1"/>
    <property type="molecule type" value="Genomic_DNA"/>
</dbReference>
<feature type="compositionally biased region" description="Basic and acidic residues" evidence="13">
    <location>
        <begin position="265"/>
        <end position="278"/>
    </location>
</feature>
<comment type="caution">
    <text evidence="15">The sequence shown here is derived from an EMBL/GenBank/DDBJ whole genome shotgun (WGS) entry which is preliminary data.</text>
</comment>
<dbReference type="InterPro" id="IPR004843">
    <property type="entry name" value="Calcineurin-like_PHP"/>
</dbReference>
<feature type="compositionally biased region" description="Basic and acidic residues" evidence="13">
    <location>
        <begin position="405"/>
        <end position="418"/>
    </location>
</feature>
<evidence type="ECO:0000256" key="6">
    <source>
        <dbReference type="ARBA" id="ARBA00022664"/>
    </source>
</evidence>
<evidence type="ECO:0000256" key="11">
    <source>
        <dbReference type="ARBA" id="ARBA00023211"/>
    </source>
</evidence>
<keyword evidence="6" id="KW-0507">mRNA processing</keyword>
<evidence type="ECO:0000256" key="10">
    <source>
        <dbReference type="ARBA" id="ARBA00023004"/>
    </source>
</evidence>
<feature type="compositionally biased region" description="Low complexity" evidence="13">
    <location>
        <begin position="422"/>
        <end position="434"/>
    </location>
</feature>
<dbReference type="GO" id="GO:0046872">
    <property type="term" value="F:metal ion binding"/>
    <property type="evidence" value="ECO:0007669"/>
    <property type="project" value="UniProtKB-KW"/>
</dbReference>
<accession>A0A1F5LPQ6</accession>
<gene>
    <name evidence="15" type="ORF">PENARI_c004G04630</name>
</gene>
<proteinExistence type="inferred from homology"/>
<dbReference type="InterPro" id="IPR029052">
    <property type="entry name" value="Metallo-depent_PP-like"/>
</dbReference>
<comment type="cofactor">
    <cofactor evidence="1">
        <name>Mn(2+)</name>
        <dbReference type="ChEBI" id="CHEBI:29035"/>
    </cofactor>
</comment>
<dbReference type="GO" id="GO:0008419">
    <property type="term" value="F:RNA lariat debranching enzyme activity"/>
    <property type="evidence" value="ECO:0007669"/>
    <property type="project" value="TreeGrafter"/>
</dbReference>
<sequence>MATPRIAFEGCGHGSLHEIYERVQQKAQDKKWETVDLVIIGGDFQALRNSNDATCLSVPAKYKQIGDFHEYYSGQRIAPFLTIFIGGNHEAGNYLLELYYGGWVAPNIYFLGAANTIRFGPLRISGMSGIWKGYDYRKPHFERLPMNSSDVQSIYHVRELDVRKLLQIRSQVDIGLSHDWPRAIEKHGDFRRLFHQKRGFEEDSAKGTLGNQAAREVFDYLRPSFWFSAHLHVRFTAEVQHSQTAFGPAKTDSHNTVVPADGAQDDQKNTKHEVDPSRSPRGLFDNGEIRMATGTEAERLAAWNNFYNVAQRDEARDAKESMRRFKEQQDSGYVPPRVITETSVVKGVKRTIVRGPDGQDTTLPNDDHSKVENTDKVSLDSSPESTSGTQSRPEPVTPSKAKTVVTEERANVDNDDKISLGSSPVSTSSTRPVSHNTQPSNGVVPARYGFDGAVDNNGSGSDDDLLGTLATKLPGSLDAPPPKPQKELPAEIKNTTTKFLALDKPLPRDEFIELLEIEPISEEPSHQIERPFRLQYDPEWLAITRVFANELELGNPSAHVPAHKGDDHYKHRIEEERAWIDEHVVKADRLDVPNNFVQTAPPYDPLVPITTDEQPPEYTNPQTTYFCDLIGIENRFDVSDEERQERALAGPRPDTFRGRGNSRGGRRATHRGGRGRGWGHQYSGNRGRGGRGGHAGDGGRGSGW</sequence>
<dbReference type="Proteomes" id="UP000177622">
    <property type="component" value="Unassembled WGS sequence"/>
</dbReference>
<comment type="subcellular location">
    <subcellularLocation>
        <location evidence="4">Nucleus</location>
    </subcellularLocation>
</comment>
<comment type="similarity">
    <text evidence="5">Belongs to the lariat debranching enzyme family.</text>
</comment>
<feature type="region of interest" description="Disordered" evidence="13">
    <location>
        <begin position="640"/>
        <end position="704"/>
    </location>
</feature>
<protein>
    <recommendedName>
        <fullName evidence="14">Lariat debranching enzyme C-terminal domain-containing protein</fullName>
    </recommendedName>
</protein>
<keyword evidence="7" id="KW-0479">Metal-binding</keyword>
<keyword evidence="8" id="KW-0378">Hydrolase</keyword>
<evidence type="ECO:0000256" key="5">
    <source>
        <dbReference type="ARBA" id="ARBA00006045"/>
    </source>
</evidence>
<evidence type="ECO:0000256" key="8">
    <source>
        <dbReference type="ARBA" id="ARBA00022801"/>
    </source>
</evidence>
<dbReference type="OrthoDB" id="407609at2759"/>
<dbReference type="SMART" id="SM01124">
    <property type="entry name" value="DBR1"/>
    <property type="match status" value="1"/>
</dbReference>
<dbReference type="Pfam" id="PF05011">
    <property type="entry name" value="DBR1"/>
    <property type="match status" value="1"/>
</dbReference>
<comment type="cofactor">
    <cofactor evidence="2">
        <name>Zn(2+)</name>
        <dbReference type="ChEBI" id="CHEBI:29105"/>
    </cofactor>
</comment>
<name>A0A1F5LPQ6_PENAI</name>
<feature type="domain" description="Lariat debranching enzyme C-terminal" evidence="14">
    <location>
        <begin position="488"/>
        <end position="636"/>
    </location>
</feature>
<keyword evidence="9" id="KW-0862">Zinc</keyword>
<keyword evidence="11" id="KW-0464">Manganese</keyword>
<evidence type="ECO:0000256" key="3">
    <source>
        <dbReference type="ARBA" id="ARBA00001954"/>
    </source>
</evidence>
<evidence type="ECO:0000313" key="16">
    <source>
        <dbReference type="Proteomes" id="UP000177622"/>
    </source>
</evidence>
<evidence type="ECO:0000256" key="1">
    <source>
        <dbReference type="ARBA" id="ARBA00001936"/>
    </source>
</evidence>